<sequence length="135" mass="13939">MNPTAPAPTTWLSTRNPWILALLLAVLGAVLQLGLPWWSAVVLAFGLCFGQAQSGKAGFLAGFVGLGLSWLVPAAWLAFQNNGLLAHRVAQLLPLGGSVPVLVLVTTLIIGLAGGLAGLAGRWVREAIAPARAAR</sequence>
<evidence type="ECO:0000313" key="3">
    <source>
        <dbReference type="Proteomes" id="UP001139193"/>
    </source>
</evidence>
<accession>A0A9X2AFN9</accession>
<proteinExistence type="predicted"/>
<protein>
    <submittedName>
        <fullName evidence="2">Uncharacterized protein</fullName>
    </submittedName>
</protein>
<gene>
    <name evidence="2" type="ORF">MON38_11505</name>
</gene>
<reference evidence="2" key="1">
    <citation type="submission" date="2022-03" db="EMBL/GenBank/DDBJ databases">
        <title>Bacterial whole genome sequence for Hymenobacter sp. DH14.</title>
        <authorList>
            <person name="Le V."/>
        </authorList>
    </citation>
    <scope>NUCLEOTIDE SEQUENCE</scope>
    <source>
        <strain evidence="2">DH14</strain>
    </source>
</reference>
<evidence type="ECO:0000256" key="1">
    <source>
        <dbReference type="SAM" id="Phobius"/>
    </source>
</evidence>
<keyword evidence="1" id="KW-0472">Membrane</keyword>
<feature type="transmembrane region" description="Helical" evidence="1">
    <location>
        <begin position="99"/>
        <end position="120"/>
    </location>
</feature>
<dbReference type="AlphaFoldDB" id="A0A9X2AFN9"/>
<feature type="transmembrane region" description="Helical" evidence="1">
    <location>
        <begin position="18"/>
        <end position="45"/>
    </location>
</feature>
<dbReference type="Proteomes" id="UP001139193">
    <property type="component" value="Unassembled WGS sequence"/>
</dbReference>
<keyword evidence="3" id="KW-1185">Reference proteome</keyword>
<feature type="transmembrane region" description="Helical" evidence="1">
    <location>
        <begin position="57"/>
        <end position="79"/>
    </location>
</feature>
<keyword evidence="1" id="KW-0812">Transmembrane</keyword>
<organism evidence="2 3">
    <name type="scientific">Hymenobacter cyanobacteriorum</name>
    <dbReference type="NCBI Taxonomy" id="2926463"/>
    <lineage>
        <taxon>Bacteria</taxon>
        <taxon>Pseudomonadati</taxon>
        <taxon>Bacteroidota</taxon>
        <taxon>Cytophagia</taxon>
        <taxon>Cytophagales</taxon>
        <taxon>Hymenobacteraceae</taxon>
        <taxon>Hymenobacter</taxon>
    </lineage>
</organism>
<dbReference type="RefSeq" id="WP_241936314.1">
    <property type="nucleotide sequence ID" value="NZ_JALBGC010000003.1"/>
</dbReference>
<comment type="caution">
    <text evidence="2">The sequence shown here is derived from an EMBL/GenBank/DDBJ whole genome shotgun (WGS) entry which is preliminary data.</text>
</comment>
<evidence type="ECO:0000313" key="2">
    <source>
        <dbReference type="EMBL" id="MCI1188047.1"/>
    </source>
</evidence>
<name>A0A9X2AFN9_9BACT</name>
<keyword evidence="1" id="KW-1133">Transmembrane helix</keyword>
<dbReference type="EMBL" id="JALBGC010000003">
    <property type="protein sequence ID" value="MCI1188047.1"/>
    <property type="molecule type" value="Genomic_DNA"/>
</dbReference>